<evidence type="ECO:0000313" key="3">
    <source>
        <dbReference type="Proteomes" id="UP000006820"/>
    </source>
</evidence>
<dbReference type="KEGG" id="nfa:NFA_16330"/>
<dbReference type="HOGENOM" id="CLU_3082362_0_0_11"/>
<sequence length="52" mass="5634">MTATRCEARAVPGGLRPAPATRRSTVHIDAPVRSVSRMRDWIGSDGVTDREA</sequence>
<name>Q5YZB2_NOCFA</name>
<dbReference type="STRING" id="247156.NFA_16330"/>
<dbReference type="Proteomes" id="UP000006820">
    <property type="component" value="Chromosome"/>
</dbReference>
<gene>
    <name evidence="2" type="ordered locus">NFA_16330</name>
</gene>
<evidence type="ECO:0000313" key="2">
    <source>
        <dbReference type="EMBL" id="BAD56479.1"/>
    </source>
</evidence>
<protein>
    <submittedName>
        <fullName evidence="2">Uncharacterized protein</fullName>
    </submittedName>
</protein>
<evidence type="ECO:0000256" key="1">
    <source>
        <dbReference type="SAM" id="MobiDB-lite"/>
    </source>
</evidence>
<proteinExistence type="predicted"/>
<dbReference type="EMBL" id="AP006618">
    <property type="protein sequence ID" value="BAD56479.1"/>
    <property type="molecule type" value="Genomic_DNA"/>
</dbReference>
<organism evidence="2 3">
    <name type="scientific">Nocardia farcinica (strain IFM 10152)</name>
    <dbReference type="NCBI Taxonomy" id="247156"/>
    <lineage>
        <taxon>Bacteria</taxon>
        <taxon>Bacillati</taxon>
        <taxon>Actinomycetota</taxon>
        <taxon>Actinomycetes</taxon>
        <taxon>Mycobacteriales</taxon>
        <taxon>Nocardiaceae</taxon>
        <taxon>Nocardia</taxon>
    </lineage>
</organism>
<reference evidence="2 3" key="1">
    <citation type="journal article" date="2004" name="Proc. Natl. Acad. Sci. U.S.A.">
        <title>The complete genomic sequence of Nocardia farcinica IFM 10152.</title>
        <authorList>
            <person name="Ishikawa J."/>
            <person name="Yamashita A."/>
            <person name="Mikami Y."/>
            <person name="Hoshino Y."/>
            <person name="Kurita H."/>
            <person name="Hotta K."/>
            <person name="Shiba T."/>
            <person name="Hattori M."/>
        </authorList>
    </citation>
    <scope>NUCLEOTIDE SEQUENCE [LARGE SCALE GENOMIC DNA]</scope>
    <source>
        <strain evidence="2 3">IFM 10152</strain>
    </source>
</reference>
<accession>Q5YZB2</accession>
<dbReference type="AlphaFoldDB" id="Q5YZB2"/>
<feature type="region of interest" description="Disordered" evidence="1">
    <location>
        <begin position="1"/>
        <end position="21"/>
    </location>
</feature>
<keyword evidence="3" id="KW-1185">Reference proteome</keyword>